<dbReference type="RefSeq" id="WP_079647479.1">
    <property type="nucleotide sequence ID" value="NZ_FUYM01000003.1"/>
</dbReference>
<dbReference type="AlphaFoldDB" id="A0A1T5BPD8"/>
<proteinExistence type="predicted"/>
<dbReference type="STRING" id="439228.SAMN06295920_103150"/>
<dbReference type="OrthoDB" id="1079385at2"/>
<reference evidence="2" key="1">
    <citation type="submission" date="2017-02" db="EMBL/GenBank/DDBJ databases">
        <authorList>
            <person name="Varghese N."/>
            <person name="Submissions S."/>
        </authorList>
    </citation>
    <scope>NUCLEOTIDE SEQUENCE [LARGE SCALE GENOMIC DNA]</scope>
    <source>
        <strain evidence="2">UM2</strain>
    </source>
</reference>
<organism evidence="1 2">
    <name type="scientific">Rhizorhabdus histidinilytica</name>
    <dbReference type="NCBI Taxonomy" id="439228"/>
    <lineage>
        <taxon>Bacteria</taxon>
        <taxon>Pseudomonadati</taxon>
        <taxon>Pseudomonadota</taxon>
        <taxon>Alphaproteobacteria</taxon>
        <taxon>Sphingomonadales</taxon>
        <taxon>Sphingomonadaceae</taxon>
        <taxon>Rhizorhabdus</taxon>
    </lineage>
</organism>
<sequence>MSTGNASRNHKVGDYARAAQDWYVEPRWCVEALADALPLVEGSYVWDPCCGGGTIPAVFAERIGQNRVIATDVVDRGYQRFAQKWDVLQSGAPFAVKAGMRINAILNPPFKQAEAIVRKLLPLVDYRVAILQQLPFLASRGRAKLFAEFPPSDILILSQRPSMPPGHLVAEMGERAFKGGTTDFCWIVWTRPHDRETRVRWLEPRAA</sequence>
<dbReference type="SUPFAM" id="SSF53335">
    <property type="entry name" value="S-adenosyl-L-methionine-dependent methyltransferases"/>
    <property type="match status" value="1"/>
</dbReference>
<dbReference type="Proteomes" id="UP000189818">
    <property type="component" value="Unassembled WGS sequence"/>
</dbReference>
<dbReference type="EMBL" id="FUYM01000003">
    <property type="protein sequence ID" value="SKB48770.1"/>
    <property type="molecule type" value="Genomic_DNA"/>
</dbReference>
<dbReference type="Gene3D" id="3.40.50.150">
    <property type="entry name" value="Vaccinia Virus protein VP39"/>
    <property type="match status" value="1"/>
</dbReference>
<evidence type="ECO:0000313" key="1">
    <source>
        <dbReference type="EMBL" id="SKB48770.1"/>
    </source>
</evidence>
<gene>
    <name evidence="1" type="ORF">SAMN06295920_103150</name>
</gene>
<protein>
    <recommendedName>
        <fullName evidence="3">Methyltransferase</fullName>
    </recommendedName>
</protein>
<name>A0A1T5BPD8_9SPHN</name>
<evidence type="ECO:0000313" key="2">
    <source>
        <dbReference type="Proteomes" id="UP000189818"/>
    </source>
</evidence>
<keyword evidence="2" id="KW-1185">Reference proteome</keyword>
<dbReference type="InterPro" id="IPR029063">
    <property type="entry name" value="SAM-dependent_MTases_sf"/>
</dbReference>
<evidence type="ECO:0008006" key="3">
    <source>
        <dbReference type="Google" id="ProtNLM"/>
    </source>
</evidence>
<accession>A0A1T5BPD8</accession>